<feature type="binding site" evidence="18">
    <location>
        <position position="24"/>
    </location>
    <ligand>
        <name>a divalent metal cation</name>
        <dbReference type="ChEBI" id="CHEBI:60240"/>
    </ligand>
</feature>
<gene>
    <name evidence="20" type="ORF">C7C56_017565</name>
</gene>
<evidence type="ECO:0000256" key="8">
    <source>
        <dbReference type="ARBA" id="ARBA00022777"/>
    </source>
</evidence>
<dbReference type="OrthoDB" id="9796011at2"/>
<sequence length="117" mass="12511">MKNQSFSKRLGFAMNGVAAAWRAEASFRTQCAGALAVVVVLLWRRPEPVWWALLLLNCALVLGAELFNSALEHALDRVHPEHHPAIGIAKDCAAGAVLVLSLAAVCVFIAFVVASFG</sequence>
<evidence type="ECO:0000256" key="15">
    <source>
        <dbReference type="PIRSR" id="PIRSR600829-1"/>
    </source>
</evidence>
<evidence type="ECO:0000256" key="4">
    <source>
        <dbReference type="ARBA" id="ARBA00022516"/>
    </source>
</evidence>
<organism evidence="20 21">
    <name type="scientific">Massilia glaciei</name>
    <dbReference type="NCBI Taxonomy" id="1524097"/>
    <lineage>
        <taxon>Bacteria</taxon>
        <taxon>Pseudomonadati</taxon>
        <taxon>Pseudomonadota</taxon>
        <taxon>Betaproteobacteria</taxon>
        <taxon>Burkholderiales</taxon>
        <taxon>Oxalobacteraceae</taxon>
        <taxon>Telluria group</taxon>
        <taxon>Massilia</taxon>
    </lineage>
</organism>
<dbReference type="PANTHER" id="PTHR34299:SF1">
    <property type="entry name" value="DIACYLGLYCEROL KINASE"/>
    <property type="match status" value="1"/>
</dbReference>
<evidence type="ECO:0000256" key="14">
    <source>
        <dbReference type="ARBA" id="ARBA00023264"/>
    </source>
</evidence>
<dbReference type="CDD" id="cd14263">
    <property type="entry name" value="DAGK_IM_like"/>
    <property type="match status" value="1"/>
</dbReference>
<evidence type="ECO:0000256" key="18">
    <source>
        <dbReference type="PIRSR" id="PIRSR600829-4"/>
    </source>
</evidence>
<evidence type="ECO:0000256" key="17">
    <source>
        <dbReference type="PIRSR" id="PIRSR600829-3"/>
    </source>
</evidence>
<protein>
    <submittedName>
        <fullName evidence="20">Diacylglycerol kinase</fullName>
    </submittedName>
</protein>
<dbReference type="GO" id="GO:0005886">
    <property type="term" value="C:plasma membrane"/>
    <property type="evidence" value="ECO:0007669"/>
    <property type="project" value="UniProtKB-SubCell"/>
</dbReference>
<keyword evidence="6 19" id="KW-0812">Transmembrane</keyword>
<dbReference type="GO" id="GO:0005524">
    <property type="term" value="F:ATP binding"/>
    <property type="evidence" value="ECO:0007669"/>
    <property type="project" value="UniProtKB-KW"/>
</dbReference>
<reference evidence="20 21" key="1">
    <citation type="submission" date="2018-04" db="EMBL/GenBank/DDBJ databases">
        <title>Massilia violaceinigra sp. nov., a novel purple-pigmented bacterium isolated from Tianshan glacier, Xinjiang, China.</title>
        <authorList>
            <person name="Wang H."/>
        </authorList>
    </citation>
    <scope>NUCLEOTIDE SEQUENCE [LARGE SCALE GENOMIC DNA]</scope>
    <source>
        <strain evidence="20 21">B448-2</strain>
    </source>
</reference>
<evidence type="ECO:0000256" key="6">
    <source>
        <dbReference type="ARBA" id="ARBA00022692"/>
    </source>
</evidence>
<dbReference type="Gene3D" id="1.10.287.3610">
    <property type="match status" value="1"/>
</dbReference>
<dbReference type="Proteomes" id="UP000241421">
    <property type="component" value="Unassembled WGS sequence"/>
</dbReference>
<evidence type="ECO:0000256" key="16">
    <source>
        <dbReference type="PIRSR" id="PIRSR600829-2"/>
    </source>
</evidence>
<keyword evidence="7 17" id="KW-0547">Nucleotide-binding</keyword>
<keyword evidence="12 19" id="KW-0472">Membrane</keyword>
<evidence type="ECO:0000256" key="12">
    <source>
        <dbReference type="ARBA" id="ARBA00023136"/>
    </source>
</evidence>
<feature type="binding site" evidence="18">
    <location>
        <position position="72"/>
    </location>
    <ligand>
        <name>a divalent metal cation</name>
        <dbReference type="ChEBI" id="CHEBI:60240"/>
    </ligand>
</feature>
<feature type="binding site" evidence="17">
    <location>
        <position position="72"/>
    </location>
    <ligand>
        <name>ATP</name>
        <dbReference type="ChEBI" id="CHEBI:30616"/>
    </ligand>
</feature>
<dbReference type="EMBL" id="PXWF02000253">
    <property type="protein sequence ID" value="PWF45480.1"/>
    <property type="molecule type" value="Genomic_DNA"/>
</dbReference>
<evidence type="ECO:0000256" key="9">
    <source>
        <dbReference type="ARBA" id="ARBA00022840"/>
    </source>
</evidence>
<keyword evidence="5" id="KW-0808">Transferase</keyword>
<evidence type="ECO:0000256" key="3">
    <source>
        <dbReference type="ARBA" id="ARBA00022475"/>
    </source>
</evidence>
<keyword evidence="14" id="KW-1208">Phospholipid metabolism</keyword>
<feature type="transmembrane region" description="Helical" evidence="19">
    <location>
        <begin position="49"/>
        <end position="71"/>
    </location>
</feature>
<feature type="binding site" evidence="17">
    <location>
        <position position="24"/>
    </location>
    <ligand>
        <name>ATP</name>
        <dbReference type="ChEBI" id="CHEBI:30616"/>
    </ligand>
</feature>
<keyword evidence="9 17" id="KW-0067">ATP-binding</keyword>
<evidence type="ECO:0000256" key="5">
    <source>
        <dbReference type="ARBA" id="ARBA00022679"/>
    </source>
</evidence>
<evidence type="ECO:0000256" key="19">
    <source>
        <dbReference type="SAM" id="Phobius"/>
    </source>
</evidence>
<dbReference type="GO" id="GO:0016301">
    <property type="term" value="F:kinase activity"/>
    <property type="evidence" value="ECO:0007669"/>
    <property type="project" value="UniProtKB-KW"/>
</dbReference>
<dbReference type="AlphaFoldDB" id="A0A2U2HHS8"/>
<feature type="active site" description="Proton acceptor" evidence="15">
    <location>
        <position position="65"/>
    </location>
</feature>
<evidence type="ECO:0000256" key="7">
    <source>
        <dbReference type="ARBA" id="ARBA00022741"/>
    </source>
</evidence>
<evidence type="ECO:0000256" key="11">
    <source>
        <dbReference type="ARBA" id="ARBA00023098"/>
    </source>
</evidence>
<evidence type="ECO:0000313" key="20">
    <source>
        <dbReference type="EMBL" id="PWF45480.1"/>
    </source>
</evidence>
<comment type="similarity">
    <text evidence="2">Belongs to the bacterial diacylglycerol kinase family.</text>
</comment>
<dbReference type="GO" id="GO:0008654">
    <property type="term" value="P:phospholipid biosynthetic process"/>
    <property type="evidence" value="ECO:0007669"/>
    <property type="project" value="UniProtKB-KW"/>
</dbReference>
<evidence type="ECO:0000256" key="1">
    <source>
        <dbReference type="ARBA" id="ARBA00004651"/>
    </source>
</evidence>
<evidence type="ECO:0000256" key="2">
    <source>
        <dbReference type="ARBA" id="ARBA00005967"/>
    </source>
</evidence>
<dbReference type="InterPro" id="IPR000829">
    <property type="entry name" value="DAGK"/>
</dbReference>
<feature type="binding site" evidence="17">
    <location>
        <begin position="81"/>
        <end position="83"/>
    </location>
    <ligand>
        <name>ATP</name>
        <dbReference type="ChEBI" id="CHEBI:30616"/>
    </ligand>
</feature>
<keyword evidence="4" id="KW-0444">Lipid biosynthesis</keyword>
<keyword evidence="11" id="KW-0443">Lipid metabolism</keyword>
<feature type="binding site" evidence="17">
    <location>
        <begin position="90"/>
        <end position="91"/>
    </location>
    <ligand>
        <name>ATP</name>
        <dbReference type="ChEBI" id="CHEBI:30616"/>
    </ligand>
</feature>
<keyword evidence="10 19" id="KW-1133">Transmembrane helix</keyword>
<keyword evidence="13" id="KW-0594">Phospholipid biosynthesis</keyword>
<dbReference type="InterPro" id="IPR036945">
    <property type="entry name" value="DAGK_sf"/>
</dbReference>
<keyword evidence="18" id="KW-0460">Magnesium</keyword>
<dbReference type="RefSeq" id="WP_106758665.1">
    <property type="nucleotide sequence ID" value="NZ_PXWF02000253.1"/>
</dbReference>
<proteinExistence type="inferred from homology"/>
<feature type="binding site" evidence="16">
    <location>
        <position position="65"/>
    </location>
    <ligand>
        <name>substrate</name>
    </ligand>
</feature>
<dbReference type="Pfam" id="PF01219">
    <property type="entry name" value="DAGK_prokar"/>
    <property type="match status" value="1"/>
</dbReference>
<keyword evidence="18" id="KW-0479">Metal-binding</keyword>
<evidence type="ECO:0000313" key="21">
    <source>
        <dbReference type="Proteomes" id="UP000241421"/>
    </source>
</evidence>
<keyword evidence="3" id="KW-1003">Cell membrane</keyword>
<dbReference type="GO" id="GO:0046872">
    <property type="term" value="F:metal ion binding"/>
    <property type="evidence" value="ECO:0007669"/>
    <property type="project" value="UniProtKB-KW"/>
</dbReference>
<accession>A0A2U2HHS8</accession>
<comment type="cofactor">
    <cofactor evidence="18">
        <name>Mg(2+)</name>
        <dbReference type="ChEBI" id="CHEBI:18420"/>
    </cofactor>
    <text evidence="18">Mn(2+), Zn(2+), Cd(2+) and Co(2+) support activity to lesser extents.</text>
</comment>
<dbReference type="PANTHER" id="PTHR34299">
    <property type="entry name" value="DIACYLGLYCEROL KINASE"/>
    <property type="match status" value="1"/>
</dbReference>
<comment type="subcellular location">
    <subcellularLocation>
        <location evidence="1">Cell membrane</location>
        <topology evidence="1">Multi-pass membrane protein</topology>
    </subcellularLocation>
</comment>
<keyword evidence="8 20" id="KW-0418">Kinase</keyword>
<evidence type="ECO:0000256" key="13">
    <source>
        <dbReference type="ARBA" id="ARBA00023209"/>
    </source>
</evidence>
<comment type="caution">
    <text evidence="20">The sequence shown here is derived from an EMBL/GenBank/DDBJ whole genome shotgun (WGS) entry which is preliminary data.</text>
</comment>
<name>A0A2U2HHS8_9BURK</name>
<evidence type="ECO:0000256" key="10">
    <source>
        <dbReference type="ARBA" id="ARBA00022989"/>
    </source>
</evidence>
<keyword evidence="21" id="KW-1185">Reference proteome</keyword>
<feature type="transmembrane region" description="Helical" evidence="19">
    <location>
        <begin position="92"/>
        <end position="116"/>
    </location>
</feature>